<comment type="caution">
    <text evidence="1">The sequence shown here is derived from an EMBL/GenBank/DDBJ whole genome shotgun (WGS) entry which is preliminary data.</text>
</comment>
<dbReference type="PATRIC" id="fig|1263870.3.peg.3568"/>
<organism evidence="1 2">
    <name type="scientific">Rhodopirellula sallentina SM41</name>
    <dbReference type="NCBI Taxonomy" id="1263870"/>
    <lineage>
        <taxon>Bacteria</taxon>
        <taxon>Pseudomonadati</taxon>
        <taxon>Planctomycetota</taxon>
        <taxon>Planctomycetia</taxon>
        <taxon>Pirellulales</taxon>
        <taxon>Pirellulaceae</taxon>
        <taxon>Rhodopirellula</taxon>
    </lineage>
</organism>
<dbReference type="AlphaFoldDB" id="M5U1T3"/>
<dbReference type="RefSeq" id="WP_008680404.1">
    <property type="nucleotide sequence ID" value="NZ_ANOH01000224.1"/>
</dbReference>
<reference evidence="1 2" key="1">
    <citation type="journal article" date="2013" name="Mar. Genomics">
        <title>Expression of sulfatases in Rhodopirellula baltica and the diversity of sulfatases in the genus Rhodopirellula.</title>
        <authorList>
            <person name="Wegner C.E."/>
            <person name="Richter-Heitmann T."/>
            <person name="Klindworth A."/>
            <person name="Klockow C."/>
            <person name="Richter M."/>
            <person name="Achstetter T."/>
            <person name="Glockner F.O."/>
            <person name="Harder J."/>
        </authorList>
    </citation>
    <scope>NUCLEOTIDE SEQUENCE [LARGE SCALE GENOMIC DNA]</scope>
    <source>
        <strain evidence="1 2">SM41</strain>
    </source>
</reference>
<name>M5U1T3_9BACT</name>
<dbReference type="EMBL" id="ANOH01000224">
    <property type="protein sequence ID" value="EMI55219.1"/>
    <property type="molecule type" value="Genomic_DNA"/>
</dbReference>
<protein>
    <submittedName>
        <fullName evidence="1">Uncharacterized protein</fullName>
    </submittedName>
</protein>
<proteinExistence type="predicted"/>
<gene>
    <name evidence="1" type="ORF">RSSM_03356</name>
</gene>
<sequence>MTTNTEEFEIKGKDAEGKGVFTDNGFLVKEGSLARREIVPSAQSCSETRS</sequence>
<dbReference type="Proteomes" id="UP000011885">
    <property type="component" value="Unassembled WGS sequence"/>
</dbReference>
<evidence type="ECO:0000313" key="2">
    <source>
        <dbReference type="Proteomes" id="UP000011885"/>
    </source>
</evidence>
<keyword evidence="2" id="KW-1185">Reference proteome</keyword>
<accession>M5U1T3</accession>
<evidence type="ECO:0000313" key="1">
    <source>
        <dbReference type="EMBL" id="EMI55219.1"/>
    </source>
</evidence>